<evidence type="ECO:0000256" key="11">
    <source>
        <dbReference type="SAM" id="Phobius"/>
    </source>
</evidence>
<organism evidence="12 13">
    <name type="scientific">Monilinia fructigena</name>
    <dbReference type="NCBI Taxonomy" id="38457"/>
    <lineage>
        <taxon>Eukaryota</taxon>
        <taxon>Fungi</taxon>
        <taxon>Dikarya</taxon>
        <taxon>Ascomycota</taxon>
        <taxon>Pezizomycotina</taxon>
        <taxon>Leotiomycetes</taxon>
        <taxon>Helotiales</taxon>
        <taxon>Sclerotiniaceae</taxon>
        <taxon>Monilinia</taxon>
    </lineage>
</organism>
<keyword evidence="9" id="KW-0496">Mitochondrion</keyword>
<evidence type="ECO:0000256" key="8">
    <source>
        <dbReference type="ARBA" id="ARBA00022989"/>
    </source>
</evidence>
<dbReference type="GO" id="GO:0005743">
    <property type="term" value="C:mitochondrial inner membrane"/>
    <property type="evidence" value="ECO:0007669"/>
    <property type="project" value="UniProtKB-SubCell"/>
</dbReference>
<dbReference type="Pfam" id="PF14138">
    <property type="entry name" value="COX16"/>
    <property type="match status" value="1"/>
</dbReference>
<keyword evidence="13" id="KW-1185">Reference proteome</keyword>
<evidence type="ECO:0000256" key="2">
    <source>
        <dbReference type="ARBA" id="ARBA00004434"/>
    </source>
</evidence>
<evidence type="ECO:0000256" key="4">
    <source>
        <dbReference type="ARBA" id="ARBA00015368"/>
    </source>
</evidence>
<evidence type="ECO:0000256" key="5">
    <source>
        <dbReference type="ARBA" id="ARBA00019222"/>
    </source>
</evidence>
<accession>A0A395IGV5</accession>
<dbReference type="OrthoDB" id="5516033at2759"/>
<keyword evidence="6 11" id="KW-0812">Transmembrane</keyword>
<evidence type="ECO:0000256" key="6">
    <source>
        <dbReference type="ARBA" id="ARBA00022692"/>
    </source>
</evidence>
<proteinExistence type="inferred from homology"/>
<dbReference type="AlphaFoldDB" id="A0A395IGV5"/>
<dbReference type="InterPro" id="IPR020164">
    <property type="entry name" value="Cyt_c_Oxase_assmbl_COX16"/>
</dbReference>
<dbReference type="PANTHER" id="PTHR17130">
    <property type="entry name" value="MITOCHONDRIAL OUTER MEMBRANE PROTEIN 25"/>
    <property type="match status" value="1"/>
</dbReference>
<dbReference type="GO" id="GO:0033617">
    <property type="term" value="P:mitochondrial respiratory chain complex IV assembly"/>
    <property type="evidence" value="ECO:0007669"/>
    <property type="project" value="TreeGrafter"/>
</dbReference>
<sequence>MAVFGSKKFRGTAESNTIAARYRSALAKHPFALFGLPFIATMVAGSFFLTPAAAIRYEKHDKRVRRLSKEEELGIGKAGRRLDMKEEYYRLAAKDLDDWEQKRVKRLPGDTMVNYRRMFETGGRRNKKRSVNTDLCSELGTRTGTFAQSYGSNSLSCVDLKAYFHYLGR</sequence>
<dbReference type="Proteomes" id="UP000249056">
    <property type="component" value="Unassembled WGS sequence"/>
</dbReference>
<comment type="similarity">
    <text evidence="3">Belongs to the COX16 family.</text>
</comment>
<feature type="transmembrane region" description="Helical" evidence="11">
    <location>
        <begin position="31"/>
        <end position="55"/>
    </location>
</feature>
<evidence type="ECO:0000256" key="9">
    <source>
        <dbReference type="ARBA" id="ARBA00023128"/>
    </source>
</evidence>
<dbReference type="EMBL" id="QKRW01000073">
    <property type="protein sequence ID" value="RAL58648.1"/>
    <property type="molecule type" value="Genomic_DNA"/>
</dbReference>
<evidence type="ECO:0000256" key="7">
    <source>
        <dbReference type="ARBA" id="ARBA00022792"/>
    </source>
</evidence>
<evidence type="ECO:0000313" key="12">
    <source>
        <dbReference type="EMBL" id="RAL58648.1"/>
    </source>
</evidence>
<evidence type="ECO:0000256" key="10">
    <source>
        <dbReference type="ARBA" id="ARBA00023136"/>
    </source>
</evidence>
<keyword evidence="10 11" id="KW-0472">Membrane</keyword>
<comment type="caution">
    <text evidence="12">The sequence shown here is derived from an EMBL/GenBank/DDBJ whole genome shotgun (WGS) entry which is preliminary data.</text>
</comment>
<name>A0A395IGV5_9HELO</name>
<protein>
    <recommendedName>
        <fullName evidence="4">Cytochrome c oxidase assembly protein COX16, mitochondrial</fullName>
    </recommendedName>
    <alternativeName>
        <fullName evidence="5">Cytochrome c oxidase assembly protein cox16, mitochondrial</fullName>
    </alternativeName>
</protein>
<dbReference type="PANTHER" id="PTHR17130:SF14">
    <property type="entry name" value="CYTOCHROME C OXIDASE ASSEMBLY PROTEIN COX16 HOMOLOG, MITOCHONDRIAL"/>
    <property type="match status" value="1"/>
</dbReference>
<keyword evidence="7" id="KW-0999">Mitochondrion inner membrane</keyword>
<gene>
    <name evidence="12" type="ORF">DID88_003012</name>
</gene>
<evidence type="ECO:0000313" key="13">
    <source>
        <dbReference type="Proteomes" id="UP000249056"/>
    </source>
</evidence>
<comment type="function">
    <text evidence="1">Required for the assembly of the mitochondrial respiratory chain complex IV (CIV), also known as cytochrome c oxidase. May participate in merging the COX1 and COX2 assembly lines.</text>
</comment>
<keyword evidence="8 11" id="KW-1133">Transmembrane helix</keyword>
<evidence type="ECO:0000256" key="1">
    <source>
        <dbReference type="ARBA" id="ARBA00002490"/>
    </source>
</evidence>
<reference evidence="12 13" key="1">
    <citation type="submission" date="2018-06" db="EMBL/GenBank/DDBJ databases">
        <title>Genome Sequence of the Brown Rot Fungal Pathogen Monilinia fructigena.</title>
        <authorList>
            <person name="Landi L."/>
            <person name="De Miccolis Angelini R.M."/>
            <person name="Pollastro S."/>
            <person name="Abate D."/>
            <person name="Faretra F."/>
            <person name="Romanazzi G."/>
        </authorList>
    </citation>
    <scope>NUCLEOTIDE SEQUENCE [LARGE SCALE GENOMIC DNA]</scope>
    <source>
        <strain evidence="12 13">Mfrg269</strain>
    </source>
</reference>
<evidence type="ECO:0000256" key="3">
    <source>
        <dbReference type="ARBA" id="ARBA00008370"/>
    </source>
</evidence>
<comment type="subcellular location">
    <subcellularLocation>
        <location evidence="2">Mitochondrion inner membrane</location>
        <topology evidence="2">Single-pass membrane protein</topology>
    </subcellularLocation>
</comment>